<keyword evidence="9" id="KW-1185">Reference proteome</keyword>
<dbReference type="Pfam" id="PF00651">
    <property type="entry name" value="BTB"/>
    <property type="match status" value="1"/>
</dbReference>
<dbReference type="InterPro" id="IPR011333">
    <property type="entry name" value="SKP1/BTB/POZ_sf"/>
</dbReference>
<dbReference type="PROSITE" id="PS50102">
    <property type="entry name" value="RRM"/>
    <property type="match status" value="3"/>
</dbReference>
<evidence type="ECO:0000259" key="6">
    <source>
        <dbReference type="PROSITE" id="PS50097"/>
    </source>
</evidence>
<dbReference type="SUPFAM" id="SSF54695">
    <property type="entry name" value="POZ domain"/>
    <property type="match status" value="1"/>
</dbReference>
<feature type="domain" description="RRM" evidence="7">
    <location>
        <begin position="53"/>
        <end position="131"/>
    </location>
</feature>
<dbReference type="CDD" id="cd18282">
    <property type="entry name" value="BTB_POZ_BTBD3_6"/>
    <property type="match status" value="1"/>
</dbReference>
<dbReference type="FunFam" id="2.60.120.820:FF:000001">
    <property type="entry name" value="BTB/POZ domain-containing protein 3"/>
    <property type="match status" value="1"/>
</dbReference>
<evidence type="ECO:0000256" key="1">
    <source>
        <dbReference type="ARBA" id="ARBA00004496"/>
    </source>
</evidence>
<feature type="domain" description="RRM" evidence="7">
    <location>
        <begin position="192"/>
        <end position="269"/>
    </location>
</feature>
<dbReference type="PANTHER" id="PTHR45774">
    <property type="entry name" value="BTB/POZ DOMAIN-CONTAINING"/>
    <property type="match status" value="1"/>
</dbReference>
<dbReference type="Gene3D" id="1.25.40.420">
    <property type="match status" value="1"/>
</dbReference>
<feature type="domain" description="RRM" evidence="7">
    <location>
        <begin position="431"/>
        <end position="500"/>
    </location>
</feature>
<dbReference type="Gene3D" id="3.30.710.10">
    <property type="entry name" value="Potassium Channel Kv1.1, Chain A"/>
    <property type="match status" value="1"/>
</dbReference>
<dbReference type="InterPro" id="IPR000504">
    <property type="entry name" value="RRM_dom"/>
</dbReference>
<dbReference type="InterPro" id="IPR035979">
    <property type="entry name" value="RBD_domain_sf"/>
</dbReference>
<dbReference type="GO" id="GO:0003723">
    <property type="term" value="F:RNA binding"/>
    <property type="evidence" value="ECO:0007669"/>
    <property type="project" value="UniProtKB-UniRule"/>
</dbReference>
<dbReference type="SMART" id="SM00225">
    <property type="entry name" value="BTB"/>
    <property type="match status" value="1"/>
</dbReference>
<dbReference type="SMART" id="SM00875">
    <property type="entry name" value="BACK"/>
    <property type="match status" value="1"/>
</dbReference>
<dbReference type="InterPro" id="IPR000210">
    <property type="entry name" value="BTB/POZ_dom"/>
</dbReference>
<evidence type="ECO:0000256" key="5">
    <source>
        <dbReference type="SAM" id="MobiDB-lite"/>
    </source>
</evidence>
<dbReference type="SMART" id="SM00360">
    <property type="entry name" value="RRM"/>
    <property type="match status" value="3"/>
</dbReference>
<dbReference type="CDD" id="cd18488">
    <property type="entry name" value="BACK_BTBD3_like"/>
    <property type="match status" value="1"/>
</dbReference>
<feature type="region of interest" description="Disordered" evidence="5">
    <location>
        <begin position="1"/>
        <end position="54"/>
    </location>
</feature>
<dbReference type="InterPro" id="IPR012983">
    <property type="entry name" value="PHR"/>
</dbReference>
<feature type="compositionally biased region" description="Basic and acidic residues" evidence="5">
    <location>
        <begin position="11"/>
        <end position="42"/>
    </location>
</feature>
<dbReference type="FunFam" id="3.30.70.330:FF:000531">
    <property type="entry name" value="Myelin expression factor 2"/>
    <property type="match status" value="1"/>
</dbReference>
<dbReference type="SUPFAM" id="SSF54928">
    <property type="entry name" value="RNA-binding domain, RBD"/>
    <property type="match status" value="2"/>
</dbReference>
<dbReference type="GO" id="GO:0005829">
    <property type="term" value="C:cytosol"/>
    <property type="evidence" value="ECO:0007669"/>
    <property type="project" value="TreeGrafter"/>
</dbReference>
<dbReference type="Proteomes" id="UP001367676">
    <property type="component" value="Unassembled WGS sequence"/>
</dbReference>
<dbReference type="InterPro" id="IPR049737">
    <property type="entry name" value="Btbd6a-like_BACK"/>
</dbReference>
<accession>A0AAN9TJ03</accession>
<feature type="region of interest" description="Disordered" evidence="5">
    <location>
        <begin position="128"/>
        <end position="166"/>
    </location>
</feature>
<dbReference type="AlphaFoldDB" id="A0AAN9TJ03"/>
<dbReference type="Gene3D" id="2.60.120.820">
    <property type="entry name" value="PHR domain"/>
    <property type="match status" value="1"/>
</dbReference>
<comment type="subcellular location">
    <subcellularLocation>
        <location evidence="1">Cytoplasm</location>
    </subcellularLocation>
</comment>
<evidence type="ECO:0000313" key="8">
    <source>
        <dbReference type="EMBL" id="KAK7591144.1"/>
    </source>
</evidence>
<dbReference type="EMBL" id="JBBCAQ010000022">
    <property type="protein sequence ID" value="KAK7591144.1"/>
    <property type="molecule type" value="Genomic_DNA"/>
</dbReference>
<feature type="compositionally biased region" description="Basic and acidic residues" evidence="5">
    <location>
        <begin position="128"/>
        <end position="138"/>
    </location>
</feature>
<evidence type="ECO:0000313" key="9">
    <source>
        <dbReference type="Proteomes" id="UP001367676"/>
    </source>
</evidence>
<comment type="caution">
    <text evidence="8">The sequence shown here is derived from an EMBL/GenBank/DDBJ whole genome shotgun (WGS) entry which is preliminary data.</text>
</comment>
<reference evidence="8 9" key="1">
    <citation type="submission" date="2024-03" db="EMBL/GenBank/DDBJ databases">
        <title>Adaptation during the transition from Ophiocordyceps entomopathogen to insect associate is accompanied by gene loss and intensified selection.</title>
        <authorList>
            <person name="Ward C.M."/>
            <person name="Onetto C.A."/>
            <person name="Borneman A.R."/>
        </authorList>
    </citation>
    <scope>NUCLEOTIDE SEQUENCE [LARGE SCALE GENOMIC DNA]</scope>
    <source>
        <strain evidence="8">AWRI1</strain>
        <tissue evidence="8">Single Adult Female</tissue>
    </source>
</reference>
<keyword evidence="3 4" id="KW-0694">RNA-binding</keyword>
<dbReference type="Pfam" id="PF00076">
    <property type="entry name" value="RRM_1"/>
    <property type="match status" value="3"/>
</dbReference>
<dbReference type="PANTHER" id="PTHR45774:SF9">
    <property type="entry name" value="LUTE, ISOFORM D"/>
    <property type="match status" value="1"/>
</dbReference>
<dbReference type="Gene3D" id="3.30.70.330">
    <property type="match status" value="3"/>
</dbReference>
<dbReference type="CDD" id="cd12385">
    <property type="entry name" value="RRM1_hnRNPM_like"/>
    <property type="match status" value="1"/>
</dbReference>
<feature type="domain" description="BTB" evidence="6">
    <location>
        <begin position="568"/>
        <end position="638"/>
    </location>
</feature>
<dbReference type="InterPro" id="IPR012677">
    <property type="entry name" value="Nucleotide-bd_a/b_plait_sf"/>
</dbReference>
<evidence type="ECO:0000256" key="4">
    <source>
        <dbReference type="PROSITE-ProRule" id="PRU00176"/>
    </source>
</evidence>
<keyword evidence="2" id="KW-0963">Cytoplasm</keyword>
<dbReference type="GO" id="GO:0022008">
    <property type="term" value="P:neurogenesis"/>
    <property type="evidence" value="ECO:0007669"/>
    <property type="project" value="TreeGrafter"/>
</dbReference>
<sequence length="972" mass="106648">MPDSKTSDANNDNRESRDSREKNRRSERGSGKTNNHVRDRSPLNRGRKHGSDKQVYVSNIPYEYRWQDLKDLFRDEVGEVAYVELFVDENDKPRGCGIIEFETVESAQLAVEKMHRYELKGRKLVVKEDTNSERDKQGRPVGFGGNSLNSSGTSRNQWGDGSNSSSGNKWGNTYGLSPQFLESLNINGPLTSKIFVANLDYKVDEKKLREVFRLAGRVVSVDLLTDKDGKSRGFGTVEFEHPVEAVQAISMLHNQTLYDRRISVRLDKASDGPLKLPEGLKGVGMGLGANGAPLTDVARNLPSLNLSSVQPAPSLAATNPTTLAALVDLVGGLGSSLSSTLSAADLGLGAGGVSNSFGSALSNSGGGSGGGYLTGNNSFGNSSGLGSRDFESLSAAISNSVSKFDFGGSSGGGLDRVSSIGGFRPSERHSDTVIITNLPSNTTWQTLRDQFGEVGDIKFAEMRGKDVGIIRFSSDNEASRAVVESAMKGNEEVLSSPANIETDILPIDLIQLSPPVSIPPSPAITPVIQVSSPNLPFNGNFTNDPNWQALRPTVRERNAAMFNNELMADIHFTVGSSGSTEKIPAHKYVLATGSSVFYTMFYGALPEARDDIEVLDVDPPAFRTLLRYLYCDDIHLEADTVLATLYAAKKYLIPHLARACVNYLETSLNEKNACLLLSQSRFFEEPDLMQRCWEVIDAQAEMAVQAEGFVDIDINTLESVLMRETLNCKEMHLFKATLSWASAECSRRELEPNPHNMRQVLGNVLYLLRIPTMSLDEFANVAVPEGILSPQETIDIFLHYTAKNKPQLNYPIKPRIGLLAQVCHRFQSSAYRNNQWRYRGRCDSIQFSVDKRIFIIGFGLYGSSNGGADYNVKIELRRAGRVLAENNRKFFSDGSSNTFRVYFEHPIQIEPESFYTASVILDGTELSYFGQEGLTEVTVGNITFQFQCSSESTNGTGVQGGQIPELIFYGTT</sequence>
<evidence type="ECO:0000256" key="2">
    <source>
        <dbReference type="ARBA" id="ARBA00022490"/>
    </source>
</evidence>
<evidence type="ECO:0000259" key="7">
    <source>
        <dbReference type="PROSITE" id="PS50102"/>
    </source>
</evidence>
<evidence type="ECO:0000256" key="3">
    <source>
        <dbReference type="ARBA" id="ARBA00022884"/>
    </source>
</evidence>
<protein>
    <submittedName>
        <fullName evidence="8">Uncharacterized protein</fullName>
    </submittedName>
</protein>
<feature type="compositionally biased region" description="Polar residues" evidence="5">
    <location>
        <begin position="146"/>
        <end position="155"/>
    </location>
</feature>
<dbReference type="Pfam" id="PF08005">
    <property type="entry name" value="PHR"/>
    <property type="match status" value="1"/>
</dbReference>
<gene>
    <name evidence="8" type="ORF">V9T40_002757</name>
</gene>
<feature type="compositionally biased region" description="Low complexity" evidence="5">
    <location>
        <begin position="156"/>
        <end position="166"/>
    </location>
</feature>
<dbReference type="InterPro" id="IPR011705">
    <property type="entry name" value="BACK"/>
</dbReference>
<name>A0AAN9TJ03_9HEMI</name>
<dbReference type="FunFam" id="3.30.710.10:FF:000015">
    <property type="entry name" value="BTB/POZ domain-containing protein 3"/>
    <property type="match status" value="1"/>
</dbReference>
<organism evidence="8 9">
    <name type="scientific">Parthenolecanium corni</name>
    <dbReference type="NCBI Taxonomy" id="536013"/>
    <lineage>
        <taxon>Eukaryota</taxon>
        <taxon>Metazoa</taxon>
        <taxon>Ecdysozoa</taxon>
        <taxon>Arthropoda</taxon>
        <taxon>Hexapoda</taxon>
        <taxon>Insecta</taxon>
        <taxon>Pterygota</taxon>
        <taxon>Neoptera</taxon>
        <taxon>Paraneoptera</taxon>
        <taxon>Hemiptera</taxon>
        <taxon>Sternorrhyncha</taxon>
        <taxon>Coccoidea</taxon>
        <taxon>Coccidae</taxon>
        <taxon>Parthenolecanium</taxon>
    </lineage>
</organism>
<dbReference type="CDD" id="cd12386">
    <property type="entry name" value="RRM2_hnRNPM_like"/>
    <property type="match status" value="1"/>
</dbReference>
<proteinExistence type="predicted"/>
<dbReference type="Pfam" id="PF07707">
    <property type="entry name" value="BACK"/>
    <property type="match status" value="1"/>
</dbReference>
<dbReference type="PROSITE" id="PS50097">
    <property type="entry name" value="BTB"/>
    <property type="match status" value="1"/>
</dbReference>
<dbReference type="InterPro" id="IPR038648">
    <property type="entry name" value="PHR_sf"/>
</dbReference>